<protein>
    <submittedName>
        <fullName evidence="2">Peptidase</fullName>
    </submittedName>
</protein>
<dbReference type="EMBL" id="BSOW01000028">
    <property type="protein sequence ID" value="GLR89762.1"/>
    <property type="molecule type" value="Genomic_DNA"/>
</dbReference>
<evidence type="ECO:0000313" key="3">
    <source>
        <dbReference type="Proteomes" id="UP001156905"/>
    </source>
</evidence>
<proteinExistence type="predicted"/>
<reference evidence="3" key="1">
    <citation type="journal article" date="2019" name="Int. J. Syst. Evol. Microbiol.">
        <title>The Global Catalogue of Microorganisms (GCM) 10K type strain sequencing project: providing services to taxonomists for standard genome sequencing and annotation.</title>
        <authorList>
            <consortium name="The Broad Institute Genomics Platform"/>
            <consortium name="The Broad Institute Genome Sequencing Center for Infectious Disease"/>
            <person name="Wu L."/>
            <person name="Ma J."/>
        </authorList>
    </citation>
    <scope>NUCLEOTIDE SEQUENCE [LARGE SCALE GENOMIC DNA]</scope>
    <source>
        <strain evidence="3">NBRC 102520</strain>
    </source>
</reference>
<dbReference type="InterPro" id="IPR006640">
    <property type="entry name" value="SprT-like_domain"/>
</dbReference>
<sequence>MDAKPKPTQRTYGALVHAYRKFNDRLFAGELPNCLITVQHLRGAYGCFGGNRFISRDGINVSDQIILNQRFWGSRRSDAENLSTLVHEMVHLWQHHFGKTGRGGYHNRQFARKMFEVGLVTSDTGAPGGKPIGRVSHYIKDGGLFDQVCSGLLNTGYVIPYVELEAKNDTGLVRRLISKAESKTGYFCPNCDPPVRVWGKPRLKINCGFCEGAFVCDQLDQDAASLPGLDARGADPF</sequence>
<name>A0ABQ6BCB3_9BRAD</name>
<dbReference type="RefSeq" id="WP_284272118.1">
    <property type="nucleotide sequence ID" value="NZ_BSOW01000028.1"/>
</dbReference>
<comment type="caution">
    <text evidence="2">The sequence shown here is derived from an EMBL/GenBank/DDBJ whole genome shotgun (WGS) entry which is preliminary data.</text>
</comment>
<feature type="domain" description="SprT-like" evidence="1">
    <location>
        <begin position="19"/>
        <end position="119"/>
    </location>
</feature>
<dbReference type="Proteomes" id="UP001156905">
    <property type="component" value="Unassembled WGS sequence"/>
</dbReference>
<evidence type="ECO:0000313" key="2">
    <source>
        <dbReference type="EMBL" id="GLR89762.1"/>
    </source>
</evidence>
<accession>A0ABQ6BCB3</accession>
<dbReference type="Pfam" id="PF10263">
    <property type="entry name" value="SprT-like"/>
    <property type="match status" value="1"/>
</dbReference>
<keyword evidence="3" id="KW-1185">Reference proteome</keyword>
<organism evidence="2 3">
    <name type="scientific">Bradyrhizobium iriomotense</name>
    <dbReference type="NCBI Taxonomy" id="441950"/>
    <lineage>
        <taxon>Bacteria</taxon>
        <taxon>Pseudomonadati</taxon>
        <taxon>Pseudomonadota</taxon>
        <taxon>Alphaproteobacteria</taxon>
        <taxon>Hyphomicrobiales</taxon>
        <taxon>Nitrobacteraceae</taxon>
        <taxon>Bradyrhizobium</taxon>
    </lineage>
</organism>
<gene>
    <name evidence="2" type="ORF">GCM10007857_64760</name>
</gene>
<evidence type="ECO:0000259" key="1">
    <source>
        <dbReference type="Pfam" id="PF10263"/>
    </source>
</evidence>